<accession>L1Q6H8</accession>
<dbReference type="Proteomes" id="UP000010420">
    <property type="component" value="Unassembled WGS sequence"/>
</dbReference>
<dbReference type="PANTHER" id="PTHR34385">
    <property type="entry name" value="D-ALANYL-D-ALANINE CARBOXYPEPTIDASE"/>
    <property type="match status" value="1"/>
</dbReference>
<proteinExistence type="predicted"/>
<dbReference type="eggNOG" id="COG3583">
    <property type="taxonomic scope" value="Bacteria"/>
</dbReference>
<feature type="domain" description="G5" evidence="3">
    <location>
        <begin position="136"/>
        <end position="216"/>
    </location>
</feature>
<evidence type="ECO:0000313" key="4">
    <source>
        <dbReference type="EMBL" id="EKY23300.1"/>
    </source>
</evidence>
<dbReference type="PROSITE" id="PS51109">
    <property type="entry name" value="G5"/>
    <property type="match status" value="1"/>
</dbReference>
<organism evidence="4 5">
    <name type="scientific">Clostridium celatum DSM 1785</name>
    <dbReference type="NCBI Taxonomy" id="545697"/>
    <lineage>
        <taxon>Bacteria</taxon>
        <taxon>Bacillati</taxon>
        <taxon>Bacillota</taxon>
        <taxon>Clostridia</taxon>
        <taxon>Eubacteriales</taxon>
        <taxon>Clostridiaceae</taxon>
        <taxon>Clostridium</taxon>
    </lineage>
</organism>
<sequence length="393" mass="44409">MKKKLISNSILGVIVLVVAICIISVKKVTIDINGNSKVVYTYEKNYQYLLQKENINLSSEDEVSVDLNEEIKRNSTIVINQVKNITIILNGNIQEYKTKSNTVGQVLKELNISISNNDKINKNIEDYIVNNDEIVINQLTTKTEEVLKDIDFNEKTVTDYKTPVGETRVIKEGENGQKKEYYTVVYEGNKEISRTLIKEEIVKEPSEKIIGVGNFDANSLTVCVNKKSQLSQDFVPSDLVLPNVRMAVSSDRLYMRKEAANALESLFNAADADGIYLYAVSGYRSYSYQSSIYNPYSGYSAPPGASEHQLGLAMDVTAAQYGGNLVTEFGYTDEGKWLAENAHKYGFVVRYLEGKEDITGYYYEPWHIRYLGVELATELKEKGLTLEEFYGEY</sequence>
<dbReference type="InterPro" id="IPR007137">
    <property type="entry name" value="DUF348"/>
</dbReference>
<keyword evidence="2" id="KW-0472">Membrane</keyword>
<dbReference type="Gene3D" id="3.30.1380.10">
    <property type="match status" value="1"/>
</dbReference>
<keyword evidence="1" id="KW-0732">Signal</keyword>
<keyword evidence="2" id="KW-1133">Transmembrane helix</keyword>
<dbReference type="InterPro" id="IPR003709">
    <property type="entry name" value="VanY-like_core_dom"/>
</dbReference>
<dbReference type="AlphaFoldDB" id="L1Q6H8"/>
<dbReference type="InterPro" id="IPR052179">
    <property type="entry name" value="DD-CPase-like"/>
</dbReference>
<keyword evidence="2" id="KW-0812">Transmembrane</keyword>
<feature type="transmembrane region" description="Helical" evidence="2">
    <location>
        <begin position="5"/>
        <end position="25"/>
    </location>
</feature>
<evidence type="ECO:0000259" key="3">
    <source>
        <dbReference type="PROSITE" id="PS51109"/>
    </source>
</evidence>
<dbReference type="EMBL" id="AMEZ01000109">
    <property type="protein sequence ID" value="EKY23300.1"/>
    <property type="molecule type" value="Genomic_DNA"/>
</dbReference>
<gene>
    <name evidence="4" type="ORF">HMPREF0216_02970</name>
</gene>
<dbReference type="InterPro" id="IPR011098">
    <property type="entry name" value="G5_dom"/>
</dbReference>
<comment type="caution">
    <text evidence="4">The sequence shown here is derived from an EMBL/GenBank/DDBJ whole genome shotgun (WGS) entry which is preliminary data.</text>
</comment>
<dbReference type="SUPFAM" id="SSF55166">
    <property type="entry name" value="Hedgehog/DD-peptidase"/>
    <property type="match status" value="1"/>
</dbReference>
<dbReference type="InterPro" id="IPR009045">
    <property type="entry name" value="Zn_M74/Hedgehog-like"/>
</dbReference>
<evidence type="ECO:0000256" key="1">
    <source>
        <dbReference type="ARBA" id="ARBA00022729"/>
    </source>
</evidence>
<dbReference type="PANTHER" id="PTHR34385:SF1">
    <property type="entry name" value="PEPTIDOGLYCAN L-ALANYL-D-GLUTAMATE ENDOPEPTIDASE CWLK"/>
    <property type="match status" value="1"/>
</dbReference>
<dbReference type="OrthoDB" id="9792074at2"/>
<dbReference type="GO" id="GO:0006508">
    <property type="term" value="P:proteolysis"/>
    <property type="evidence" value="ECO:0007669"/>
    <property type="project" value="InterPro"/>
</dbReference>
<dbReference type="eggNOG" id="COG1876">
    <property type="taxonomic scope" value="Bacteria"/>
</dbReference>
<dbReference type="RefSeq" id="WP_005215379.1">
    <property type="nucleotide sequence ID" value="NZ_KB291697.1"/>
</dbReference>
<keyword evidence="5" id="KW-1185">Reference proteome</keyword>
<evidence type="ECO:0000256" key="2">
    <source>
        <dbReference type="SAM" id="Phobius"/>
    </source>
</evidence>
<dbReference type="Pfam" id="PF07501">
    <property type="entry name" value="G5"/>
    <property type="match status" value="1"/>
</dbReference>
<protein>
    <submittedName>
        <fullName evidence="4">G5 domain protein</fullName>
    </submittedName>
</protein>
<dbReference type="CDD" id="cd14852">
    <property type="entry name" value="LD-carboxypeptidase"/>
    <property type="match status" value="1"/>
</dbReference>
<dbReference type="Gene3D" id="2.20.230.10">
    <property type="entry name" value="Resuscitation-promoting factor rpfb"/>
    <property type="match status" value="1"/>
</dbReference>
<dbReference type="InterPro" id="IPR058193">
    <property type="entry name" value="VanY/YodJ_core_dom"/>
</dbReference>
<dbReference type="SMART" id="SM01208">
    <property type="entry name" value="G5"/>
    <property type="match status" value="1"/>
</dbReference>
<dbReference type="GO" id="GO:0008233">
    <property type="term" value="F:peptidase activity"/>
    <property type="evidence" value="ECO:0007669"/>
    <property type="project" value="InterPro"/>
</dbReference>
<dbReference type="PATRIC" id="fig|545697.3.peg.2918"/>
<dbReference type="Pfam" id="PF03990">
    <property type="entry name" value="DUF348"/>
    <property type="match status" value="2"/>
</dbReference>
<name>L1Q6H8_9CLOT</name>
<dbReference type="Pfam" id="PF02557">
    <property type="entry name" value="VanY"/>
    <property type="match status" value="1"/>
</dbReference>
<dbReference type="STRING" id="545697.HMPREF0216_02970"/>
<dbReference type="HOGENOM" id="CLU_701515_0_0_9"/>
<reference evidence="4 5" key="1">
    <citation type="submission" date="2012-05" db="EMBL/GenBank/DDBJ databases">
        <authorList>
            <person name="Weinstock G."/>
            <person name="Sodergren E."/>
            <person name="Lobos E.A."/>
            <person name="Fulton L."/>
            <person name="Fulton R."/>
            <person name="Courtney L."/>
            <person name="Fronick C."/>
            <person name="O'Laughlin M."/>
            <person name="Godfrey J."/>
            <person name="Wilson R.M."/>
            <person name="Miner T."/>
            <person name="Farmer C."/>
            <person name="Delehaunty K."/>
            <person name="Cordes M."/>
            <person name="Minx P."/>
            <person name="Tomlinson C."/>
            <person name="Chen J."/>
            <person name="Wollam A."/>
            <person name="Pepin K.H."/>
            <person name="Bhonagiri V."/>
            <person name="Zhang X."/>
            <person name="Suruliraj S."/>
            <person name="Warren W."/>
            <person name="Mitreva M."/>
            <person name="Mardis E.R."/>
            <person name="Wilson R.K."/>
        </authorList>
    </citation>
    <scope>NUCLEOTIDE SEQUENCE [LARGE SCALE GENOMIC DNA]</scope>
    <source>
        <strain evidence="4 5">DSM 1785</strain>
    </source>
</reference>
<evidence type="ECO:0000313" key="5">
    <source>
        <dbReference type="Proteomes" id="UP000010420"/>
    </source>
</evidence>